<name>A0A6N1X6I5_9BURK</name>
<gene>
    <name evidence="2" type="ORF">HUK68_08360</name>
</gene>
<feature type="signal peptide" evidence="1">
    <location>
        <begin position="1"/>
        <end position="23"/>
    </location>
</feature>
<organism evidence="2 3">
    <name type="scientific">Comamonas antarctica</name>
    <dbReference type="NCBI Taxonomy" id="2743470"/>
    <lineage>
        <taxon>Bacteria</taxon>
        <taxon>Pseudomonadati</taxon>
        <taxon>Pseudomonadota</taxon>
        <taxon>Betaproteobacteria</taxon>
        <taxon>Burkholderiales</taxon>
        <taxon>Comamonadaceae</taxon>
        <taxon>Comamonas</taxon>
    </lineage>
</organism>
<keyword evidence="3" id="KW-1185">Reference proteome</keyword>
<sequence length="138" mass="14182">MPWTLPLLAAAALLALAAPPAGAQVPGAPGEDPLVLKGRVEHLNMPWAAAAPSKGLDTMTDIPVGIQAKVTRYLAKSMSTNTEGIHTDADVVTTNTVQGMRKTCTQEIASNTATGGNGVTTNGPQVVVLRGDLINACR</sequence>
<keyword evidence="1" id="KW-0732">Signal</keyword>
<dbReference type="AlphaFoldDB" id="A0A6N1X6I5"/>
<dbReference type="KEGG" id="aant:HUK68_08360"/>
<dbReference type="Proteomes" id="UP000509579">
    <property type="component" value="Chromosome"/>
</dbReference>
<accession>A0A6N1X6I5</accession>
<reference evidence="2 3" key="1">
    <citation type="submission" date="2020-06" db="EMBL/GenBank/DDBJ databases">
        <title>Acidovorax antarctica sp. nov., isolated from Corinth ice sheet soil, Antarctic Fields Peninsula.</title>
        <authorList>
            <person name="Xu Q."/>
            <person name="Peng F."/>
        </authorList>
    </citation>
    <scope>NUCLEOTIDE SEQUENCE [LARGE SCALE GENOMIC DNA]</scope>
    <source>
        <strain evidence="2 3">16-35-5</strain>
    </source>
</reference>
<evidence type="ECO:0000256" key="1">
    <source>
        <dbReference type="SAM" id="SignalP"/>
    </source>
</evidence>
<protein>
    <submittedName>
        <fullName evidence="2">Uncharacterized protein</fullName>
    </submittedName>
</protein>
<proteinExistence type="predicted"/>
<feature type="chain" id="PRO_5026734929" evidence="1">
    <location>
        <begin position="24"/>
        <end position="138"/>
    </location>
</feature>
<evidence type="ECO:0000313" key="2">
    <source>
        <dbReference type="EMBL" id="QKV54984.1"/>
    </source>
</evidence>
<evidence type="ECO:0000313" key="3">
    <source>
        <dbReference type="Proteomes" id="UP000509579"/>
    </source>
</evidence>
<dbReference type="EMBL" id="CP054840">
    <property type="protein sequence ID" value="QKV54984.1"/>
    <property type="molecule type" value="Genomic_DNA"/>
</dbReference>